<reference evidence="1 2" key="2">
    <citation type="journal article" date="2015" name="BMC Genomics">
        <title>The genome sequence of Pseudoplusia includens single nucleopolyhedrovirus and an analysis of p26 gene evolution in the baculoviruses.</title>
        <authorList>
            <person name="Craveiro S.R."/>
            <person name="Inglis P.W."/>
            <person name="Togawa R.C."/>
            <person name="Grynberg P."/>
            <person name="Melo F.L."/>
            <person name="Ribeiro Z.M.A."/>
            <person name="Ribeiro B.M."/>
            <person name="Bao S.N."/>
            <person name="Castro M.E.B."/>
        </authorList>
    </citation>
    <scope>NUCLEOTIDE SEQUENCE [LARGE SCALE GENOMIC DNA]</scope>
</reference>
<dbReference type="OrthoDB" id="10040at10239"/>
<keyword evidence="2" id="KW-1185">Reference proteome</keyword>
<name>A0A0B4ZUH7_9ABAC</name>
<dbReference type="EMBL" id="KJ631622">
    <property type="protein sequence ID" value="AJD80706.1"/>
    <property type="molecule type" value="Genomic_DNA"/>
</dbReference>
<proteinExistence type="predicted"/>
<accession>A0A0B4ZUH7</accession>
<dbReference type="Proteomes" id="UP000203835">
    <property type="component" value="Segment"/>
</dbReference>
<sequence length="207" mass="23539">MIVNLYYPKDKDNLITFIMINAINSINIIPFQINESNDTDDNDINRNFASTRLVSGYERGRGNRVNIAIQMKCLSPPIDRAAVRNTYVISCVRLPFICVRLMSHQNFSRPVLPCIVDCKGETQVWHIFTVNKNHEPASFQRVRGVTVCVDGIETYHPKELVILSGNIPSHFIASLSKTNTSPIDVEMAHFVYPNVCINREDVRIECV</sequence>
<dbReference type="RefSeq" id="YP_009116929.1">
    <property type="nucleotide sequence ID" value="NC_026268.1"/>
</dbReference>
<evidence type="ECO:0000313" key="1">
    <source>
        <dbReference type="EMBL" id="AJD80706.1"/>
    </source>
</evidence>
<dbReference type="Pfam" id="PF05959">
    <property type="entry name" value="DUF884"/>
    <property type="match status" value="1"/>
</dbReference>
<protein>
    <submittedName>
        <fullName evidence="1">Uncharacterized protein</fullName>
    </submittedName>
</protein>
<dbReference type="GeneID" id="22974383"/>
<gene>
    <name evidence="1" type="primary">ORF-16</name>
</gene>
<dbReference type="InterPro" id="IPR009235">
    <property type="entry name" value="AcMNPV_Orf146"/>
</dbReference>
<dbReference type="KEGG" id="vg:22974383"/>
<evidence type="ECO:0000313" key="2">
    <source>
        <dbReference type="Proteomes" id="UP000203835"/>
    </source>
</evidence>
<reference evidence="1 2" key="1">
    <citation type="journal article" date="2013" name="J. Invertebr. Pathol.">
        <title>Pseudoplusia includens single nucleopolyhedrovirus: genetic diversity, phylogeny and hypervariability of the pif-2 gene.</title>
        <authorList>
            <person name="Craveiro S.R."/>
            <person name="Melo F.L."/>
            <person name="Ribeiro Z.M."/>
            <person name="Ribeiro B.M."/>
            <person name="Bao S.N."/>
            <person name="Inglis P.W."/>
            <person name="Castro M.E."/>
        </authorList>
    </citation>
    <scope>NUCLEOTIDE SEQUENCE [LARGE SCALE GENOMIC DNA]</scope>
</reference>
<organism evidence="1 2">
    <name type="scientific">Pseudoplusia includens SNPV IE</name>
    <dbReference type="NCBI Taxonomy" id="1592335"/>
    <lineage>
        <taxon>Viruses</taxon>
        <taxon>Viruses incertae sedis</taxon>
        <taxon>Naldaviricetes</taxon>
        <taxon>Lefavirales</taxon>
        <taxon>Baculoviridae</taxon>
        <taxon>Alphabaculovirus</taxon>
        <taxon>Alphabaculovirus chrincludentis</taxon>
        <taxon>Alphabaculovirus alterchrincludentis</taxon>
    </lineage>
</organism>